<protein>
    <submittedName>
        <fullName evidence="2">Uncharacterized protein</fullName>
    </submittedName>
</protein>
<gene>
    <name evidence="2" type="ORF">EYF80_042456</name>
</gene>
<proteinExistence type="predicted"/>
<name>A0A4Z2G1D8_9TELE</name>
<dbReference type="AlphaFoldDB" id="A0A4Z2G1D8"/>
<feature type="region of interest" description="Disordered" evidence="1">
    <location>
        <begin position="86"/>
        <end position="106"/>
    </location>
</feature>
<comment type="caution">
    <text evidence="2">The sequence shown here is derived from an EMBL/GenBank/DDBJ whole genome shotgun (WGS) entry which is preliminary data.</text>
</comment>
<evidence type="ECO:0000256" key="1">
    <source>
        <dbReference type="SAM" id="MobiDB-lite"/>
    </source>
</evidence>
<reference evidence="2 3" key="1">
    <citation type="submission" date="2019-03" db="EMBL/GenBank/DDBJ databases">
        <title>First draft genome of Liparis tanakae, snailfish: a comprehensive survey of snailfish specific genes.</title>
        <authorList>
            <person name="Kim W."/>
            <person name="Song I."/>
            <person name="Jeong J.-H."/>
            <person name="Kim D."/>
            <person name="Kim S."/>
            <person name="Ryu S."/>
            <person name="Song J.Y."/>
            <person name="Lee S.K."/>
        </authorList>
    </citation>
    <scope>NUCLEOTIDE SEQUENCE [LARGE SCALE GENOMIC DNA]</scope>
    <source>
        <tissue evidence="2">Muscle</tissue>
    </source>
</reference>
<dbReference type="EMBL" id="SRLO01000747">
    <property type="protein sequence ID" value="TNN47329.1"/>
    <property type="molecule type" value="Genomic_DNA"/>
</dbReference>
<keyword evidence="3" id="KW-1185">Reference proteome</keyword>
<evidence type="ECO:0000313" key="2">
    <source>
        <dbReference type="EMBL" id="TNN47329.1"/>
    </source>
</evidence>
<organism evidence="2 3">
    <name type="scientific">Liparis tanakae</name>
    <name type="common">Tanaka's snailfish</name>
    <dbReference type="NCBI Taxonomy" id="230148"/>
    <lineage>
        <taxon>Eukaryota</taxon>
        <taxon>Metazoa</taxon>
        <taxon>Chordata</taxon>
        <taxon>Craniata</taxon>
        <taxon>Vertebrata</taxon>
        <taxon>Euteleostomi</taxon>
        <taxon>Actinopterygii</taxon>
        <taxon>Neopterygii</taxon>
        <taxon>Teleostei</taxon>
        <taxon>Neoteleostei</taxon>
        <taxon>Acanthomorphata</taxon>
        <taxon>Eupercaria</taxon>
        <taxon>Perciformes</taxon>
        <taxon>Cottioidei</taxon>
        <taxon>Cottales</taxon>
        <taxon>Liparidae</taxon>
        <taxon>Liparis</taxon>
    </lineage>
</organism>
<sequence length="106" mass="11362">MAESREPITDGKRFPFPRRRLNASTPQRLNATAVSCLQSQMVFRAPGARSAGAARPAGAPGGRLMSLLSAARRAGARLFWVKQNPPRDASVLSPPENLGNMFSTAN</sequence>
<dbReference type="Proteomes" id="UP000314294">
    <property type="component" value="Unassembled WGS sequence"/>
</dbReference>
<accession>A0A4Z2G1D8</accession>
<evidence type="ECO:0000313" key="3">
    <source>
        <dbReference type="Proteomes" id="UP000314294"/>
    </source>
</evidence>